<accession>A0AAJ6NAB5</accession>
<evidence type="ECO:0008006" key="5">
    <source>
        <dbReference type="Google" id="ProtNLM"/>
    </source>
</evidence>
<feature type="coiled-coil region" evidence="1">
    <location>
        <begin position="25"/>
        <end position="105"/>
    </location>
</feature>
<proteinExistence type="predicted"/>
<comment type="caution">
    <text evidence="3">The sequence shown here is derived from an EMBL/GenBank/DDBJ whole genome shotgun (WGS) entry which is preliminary data.</text>
</comment>
<keyword evidence="1" id="KW-0175">Coiled coil</keyword>
<feature type="compositionally biased region" description="Low complexity" evidence="2">
    <location>
        <begin position="138"/>
        <end position="155"/>
    </location>
</feature>
<organism evidence="3 4">
    <name type="scientific">Phocoenobacter skyensis</name>
    <dbReference type="NCBI Taxonomy" id="97481"/>
    <lineage>
        <taxon>Bacteria</taxon>
        <taxon>Pseudomonadati</taxon>
        <taxon>Pseudomonadota</taxon>
        <taxon>Gammaproteobacteria</taxon>
        <taxon>Pasteurellales</taxon>
        <taxon>Pasteurellaceae</taxon>
        <taxon>Phocoenobacter</taxon>
    </lineage>
</organism>
<evidence type="ECO:0000256" key="1">
    <source>
        <dbReference type="SAM" id="Coils"/>
    </source>
</evidence>
<dbReference type="EMBL" id="JASAYQ010000011">
    <property type="protein sequence ID" value="MDP8173123.1"/>
    <property type="molecule type" value="Genomic_DNA"/>
</dbReference>
<gene>
    <name evidence="3" type="ORF">QJU93_07105</name>
</gene>
<evidence type="ECO:0000313" key="4">
    <source>
        <dbReference type="Proteomes" id="UP001236239"/>
    </source>
</evidence>
<sequence>MGFSNIFNILKLVVLAIALGEAVYITSLKKEIETNQAEIKLAQQKADHYAEANQQLAQRNTQNIEMLEQYQEQNKALSQQILSKLDEQEQQQARLKEVLNEKQNKSWSNSVIPADISRLLNTKNSNYRSQQSKTNTDNLPSNSNLSNASPQLQNK</sequence>
<dbReference type="Proteomes" id="UP001236239">
    <property type="component" value="Unassembled WGS sequence"/>
</dbReference>
<dbReference type="AlphaFoldDB" id="A0AAJ6NAB5"/>
<feature type="region of interest" description="Disordered" evidence="2">
    <location>
        <begin position="127"/>
        <end position="155"/>
    </location>
</feature>
<name>A0AAJ6NAB5_9PAST</name>
<protein>
    <recommendedName>
        <fullName evidence="5">Phage lysis regulatory protein, LysB family</fullName>
    </recommendedName>
</protein>
<evidence type="ECO:0000256" key="2">
    <source>
        <dbReference type="SAM" id="MobiDB-lite"/>
    </source>
</evidence>
<evidence type="ECO:0000313" key="3">
    <source>
        <dbReference type="EMBL" id="MDP8173123.1"/>
    </source>
</evidence>
<feature type="compositionally biased region" description="Polar residues" evidence="2">
    <location>
        <begin position="127"/>
        <end position="137"/>
    </location>
</feature>
<reference evidence="3" key="1">
    <citation type="journal article" date="2023" name="Front. Microbiol.">
        <title>Phylogeography and host specificity of Pasteurellaceae pathogenic to sea-farmed fish in the north-east Atlantic.</title>
        <authorList>
            <person name="Gulla S."/>
            <person name="Colquhoun D.J."/>
            <person name="Olsen A.B."/>
            <person name="Spilsberg B."/>
            <person name="Lagesen K."/>
            <person name="Aakesson C.P."/>
            <person name="Strom S."/>
            <person name="Manji F."/>
            <person name="Birkbeck T.H."/>
            <person name="Nilsen H.K."/>
        </authorList>
    </citation>
    <scope>NUCLEOTIDE SEQUENCE</scope>
    <source>
        <strain evidence="3">TW16_20</strain>
    </source>
</reference>